<feature type="short sequence motif" description="Histidine triad motif" evidence="2 3">
    <location>
        <begin position="97"/>
        <end position="101"/>
    </location>
</feature>
<dbReference type="PANTHER" id="PTHR23089">
    <property type="entry name" value="HISTIDINE TRIAD HIT PROTEIN"/>
    <property type="match status" value="1"/>
</dbReference>
<evidence type="ECO:0000313" key="6">
    <source>
        <dbReference type="Proteomes" id="UP000229615"/>
    </source>
</evidence>
<organism evidence="5 6">
    <name type="scientific">Candidatus Harrisonbacteria bacterium CG10_big_fil_rev_8_21_14_0_10_44_23</name>
    <dbReference type="NCBI Taxonomy" id="1974585"/>
    <lineage>
        <taxon>Bacteria</taxon>
        <taxon>Candidatus Harrisoniibacteriota</taxon>
    </lineage>
</organism>
<dbReference type="PRINTS" id="PR00332">
    <property type="entry name" value="HISTRIAD"/>
</dbReference>
<dbReference type="EMBL" id="PFBB01000017">
    <property type="protein sequence ID" value="PIR88543.1"/>
    <property type="molecule type" value="Genomic_DNA"/>
</dbReference>
<comment type="caution">
    <text evidence="5">The sequence shown here is derived from an EMBL/GenBank/DDBJ whole genome shotgun (WGS) entry which is preliminary data.</text>
</comment>
<name>A0A2H0UQ75_9BACT</name>
<proteinExistence type="predicted"/>
<feature type="domain" description="HIT" evidence="4">
    <location>
        <begin position="4"/>
        <end position="112"/>
    </location>
</feature>
<evidence type="ECO:0000256" key="1">
    <source>
        <dbReference type="PIRSR" id="PIRSR601310-1"/>
    </source>
</evidence>
<evidence type="ECO:0000256" key="3">
    <source>
        <dbReference type="PROSITE-ProRule" id="PRU00464"/>
    </source>
</evidence>
<dbReference type="InterPro" id="IPR036265">
    <property type="entry name" value="HIT-like_sf"/>
</dbReference>
<dbReference type="GO" id="GO:0003824">
    <property type="term" value="F:catalytic activity"/>
    <property type="evidence" value="ECO:0007669"/>
    <property type="project" value="InterPro"/>
</dbReference>
<dbReference type="AlphaFoldDB" id="A0A2H0UQ75"/>
<dbReference type="Proteomes" id="UP000229615">
    <property type="component" value="Unassembled WGS sequence"/>
</dbReference>
<protein>
    <submittedName>
        <fullName evidence="5">HIT family protein</fullName>
    </submittedName>
</protein>
<evidence type="ECO:0000313" key="5">
    <source>
        <dbReference type="EMBL" id="PIR88543.1"/>
    </source>
</evidence>
<dbReference type="InterPro" id="IPR011146">
    <property type="entry name" value="HIT-like"/>
</dbReference>
<sequence length="138" mass="15195">MSTIFEKIISKEIPAEILYEDENTLAFLDANPCSEGHTLVIPKKAVSNLIEADEETVSNLFKTVKRVTKTLAESDLDPVGFSIGINHGEEAGQSINHLHVHIIPRYKGDGDGTIRSMHSIVSNPPTNDLNTVFNKIIK</sequence>
<dbReference type="PROSITE" id="PS51084">
    <property type="entry name" value="HIT_2"/>
    <property type="match status" value="1"/>
</dbReference>
<dbReference type="InterPro" id="IPR001310">
    <property type="entry name" value="Histidine_triad_HIT"/>
</dbReference>
<dbReference type="InterPro" id="IPR019808">
    <property type="entry name" value="Histidine_triad_CS"/>
</dbReference>
<evidence type="ECO:0000259" key="4">
    <source>
        <dbReference type="PROSITE" id="PS51084"/>
    </source>
</evidence>
<accession>A0A2H0UQ75</accession>
<gene>
    <name evidence="5" type="ORF">COU09_01690</name>
</gene>
<feature type="active site" description="Tele-AMP-histidine intermediate" evidence="1">
    <location>
        <position position="99"/>
    </location>
</feature>
<dbReference type="SUPFAM" id="SSF54197">
    <property type="entry name" value="HIT-like"/>
    <property type="match status" value="1"/>
</dbReference>
<dbReference type="Pfam" id="PF01230">
    <property type="entry name" value="HIT"/>
    <property type="match status" value="1"/>
</dbReference>
<dbReference type="PROSITE" id="PS00892">
    <property type="entry name" value="HIT_1"/>
    <property type="match status" value="1"/>
</dbReference>
<evidence type="ECO:0000256" key="2">
    <source>
        <dbReference type="PIRSR" id="PIRSR601310-3"/>
    </source>
</evidence>
<dbReference type="Gene3D" id="3.30.428.10">
    <property type="entry name" value="HIT-like"/>
    <property type="match status" value="1"/>
</dbReference>
<reference evidence="6" key="1">
    <citation type="submission" date="2017-09" db="EMBL/GenBank/DDBJ databases">
        <title>Depth-based differentiation of microbial function through sediment-hosted aquifers and enrichment of novel symbionts in the deep terrestrial subsurface.</title>
        <authorList>
            <person name="Probst A.J."/>
            <person name="Ladd B."/>
            <person name="Jarett J.K."/>
            <person name="Geller-Mcgrath D.E."/>
            <person name="Sieber C.M.K."/>
            <person name="Emerson J.B."/>
            <person name="Anantharaman K."/>
            <person name="Thomas B.C."/>
            <person name="Malmstrom R."/>
            <person name="Stieglmeier M."/>
            <person name="Klingl A."/>
            <person name="Woyke T."/>
            <person name="Ryan C.M."/>
            <person name="Banfield J.F."/>
        </authorList>
    </citation>
    <scope>NUCLEOTIDE SEQUENCE [LARGE SCALE GENOMIC DNA]</scope>
</reference>